<dbReference type="Proteomes" id="UP000054783">
    <property type="component" value="Unassembled WGS sequence"/>
</dbReference>
<evidence type="ECO:0000313" key="2">
    <source>
        <dbReference type="Proteomes" id="UP000054783"/>
    </source>
</evidence>
<comment type="caution">
    <text evidence="1">The sequence shown here is derived from an EMBL/GenBank/DDBJ whole genome shotgun (WGS) entry which is preliminary data.</text>
</comment>
<dbReference type="AlphaFoldDB" id="A0A0V0ZP34"/>
<gene>
    <name evidence="1" type="ORF">T12_15996</name>
</gene>
<dbReference type="EMBL" id="JYDQ01000120">
    <property type="protein sequence ID" value="KRY14269.1"/>
    <property type="molecule type" value="Genomic_DNA"/>
</dbReference>
<name>A0A0V0ZP34_9BILA</name>
<reference evidence="1 2" key="1">
    <citation type="submission" date="2015-01" db="EMBL/GenBank/DDBJ databases">
        <title>Evolution of Trichinella species and genotypes.</title>
        <authorList>
            <person name="Korhonen P.K."/>
            <person name="Edoardo P."/>
            <person name="Giuseppe L.R."/>
            <person name="Gasser R.B."/>
        </authorList>
    </citation>
    <scope>NUCLEOTIDE SEQUENCE [LARGE SCALE GENOMIC DNA]</scope>
    <source>
        <strain evidence="1">ISS2496</strain>
    </source>
</reference>
<proteinExistence type="predicted"/>
<sequence length="89" mass="10517">MYMKEQFDKRLTEIVNKKPGNKMIYSRATYDKIVNNLLRAHTKSASSAGYCNFKRLFERLIHADYICQRPLKLYSLKGIRRLFSTVVKP</sequence>
<protein>
    <submittedName>
        <fullName evidence="1">Uncharacterized protein</fullName>
    </submittedName>
</protein>
<keyword evidence="2" id="KW-1185">Reference proteome</keyword>
<evidence type="ECO:0000313" key="1">
    <source>
        <dbReference type="EMBL" id="KRY14269.1"/>
    </source>
</evidence>
<accession>A0A0V0ZP34</accession>
<organism evidence="1 2">
    <name type="scientific">Trichinella patagoniensis</name>
    <dbReference type="NCBI Taxonomy" id="990121"/>
    <lineage>
        <taxon>Eukaryota</taxon>
        <taxon>Metazoa</taxon>
        <taxon>Ecdysozoa</taxon>
        <taxon>Nematoda</taxon>
        <taxon>Enoplea</taxon>
        <taxon>Dorylaimia</taxon>
        <taxon>Trichinellida</taxon>
        <taxon>Trichinellidae</taxon>
        <taxon>Trichinella</taxon>
    </lineage>
</organism>